<name>A0A934J2D9_9BACL</name>
<sequence>MNGSIRFKIVQEHFKACGGVEYFTIEGVGKFEAKACSKLYEVKFSGIGLKMEIQEKK</sequence>
<gene>
    <name evidence="1" type="ORF">JFN88_09550</name>
</gene>
<evidence type="ECO:0000313" key="1">
    <source>
        <dbReference type="EMBL" id="MBJ6361545.1"/>
    </source>
</evidence>
<reference evidence="1" key="1">
    <citation type="submission" date="2020-12" db="EMBL/GenBank/DDBJ databases">
        <authorList>
            <person name="Huq M.A."/>
        </authorList>
    </citation>
    <scope>NUCLEOTIDE SEQUENCE</scope>
    <source>
        <strain evidence="1">MAHUQ-46</strain>
    </source>
</reference>
<proteinExistence type="predicted"/>
<organism evidence="1 2">
    <name type="scientific">Paenibacillus roseus</name>
    <dbReference type="NCBI Taxonomy" id="2798579"/>
    <lineage>
        <taxon>Bacteria</taxon>
        <taxon>Bacillati</taxon>
        <taxon>Bacillota</taxon>
        <taxon>Bacilli</taxon>
        <taxon>Bacillales</taxon>
        <taxon>Paenibacillaceae</taxon>
        <taxon>Paenibacillus</taxon>
    </lineage>
</organism>
<dbReference type="Proteomes" id="UP000640274">
    <property type="component" value="Unassembled WGS sequence"/>
</dbReference>
<dbReference type="EMBL" id="JAELUP010000032">
    <property type="protein sequence ID" value="MBJ6361545.1"/>
    <property type="molecule type" value="Genomic_DNA"/>
</dbReference>
<comment type="caution">
    <text evidence="1">The sequence shown here is derived from an EMBL/GenBank/DDBJ whole genome shotgun (WGS) entry which is preliminary data.</text>
</comment>
<dbReference type="AlphaFoldDB" id="A0A934J2D9"/>
<accession>A0A934J2D9</accession>
<keyword evidence="2" id="KW-1185">Reference proteome</keyword>
<evidence type="ECO:0000313" key="2">
    <source>
        <dbReference type="Proteomes" id="UP000640274"/>
    </source>
</evidence>
<protein>
    <submittedName>
        <fullName evidence="1">Uncharacterized protein</fullName>
    </submittedName>
</protein>